<dbReference type="InterPro" id="IPR008925">
    <property type="entry name" value="aa_tRNA-synth_I_cd-bd_sf"/>
</dbReference>
<dbReference type="Pfam" id="PF00749">
    <property type="entry name" value="tRNA-synt_1c"/>
    <property type="match status" value="1"/>
</dbReference>
<evidence type="ECO:0000256" key="9">
    <source>
        <dbReference type="ARBA" id="ARBA00030865"/>
    </source>
</evidence>
<dbReference type="HAMAP" id="MF_00022">
    <property type="entry name" value="Glu_tRNA_synth_type1"/>
    <property type="match status" value="1"/>
</dbReference>
<proteinExistence type="inferred from homology"/>
<evidence type="ECO:0000256" key="3">
    <source>
        <dbReference type="ARBA" id="ARBA00012835"/>
    </source>
</evidence>
<comment type="caution">
    <text evidence="13">The sequence shown here is derived from an EMBL/GenBank/DDBJ whole genome shotgun (WGS) entry which is preliminary data.</text>
</comment>
<dbReference type="PANTHER" id="PTHR43311:SF2">
    <property type="entry name" value="GLUTAMATE--TRNA LIGASE, MITOCHONDRIAL-RELATED"/>
    <property type="match status" value="1"/>
</dbReference>
<dbReference type="GO" id="GO:0006424">
    <property type="term" value="P:glutamyl-tRNA aminoacylation"/>
    <property type="evidence" value="ECO:0007669"/>
    <property type="project" value="InterPro"/>
</dbReference>
<dbReference type="PRINTS" id="PR00987">
    <property type="entry name" value="TRNASYNTHGLU"/>
</dbReference>
<dbReference type="Pfam" id="PF19269">
    <property type="entry name" value="Anticodon_2"/>
    <property type="match status" value="1"/>
</dbReference>
<evidence type="ECO:0000256" key="5">
    <source>
        <dbReference type="ARBA" id="ARBA00022741"/>
    </source>
</evidence>
<dbReference type="SUPFAM" id="SSF48163">
    <property type="entry name" value="An anticodon-binding domain of class I aminoacyl-tRNA synthetases"/>
    <property type="match status" value="1"/>
</dbReference>
<protein>
    <recommendedName>
        <fullName evidence="3">glutamate--tRNA ligase</fullName>
        <ecNumber evidence="3">6.1.1.17</ecNumber>
    </recommendedName>
    <alternativeName>
        <fullName evidence="9">Glutamyl-tRNA synthetase</fullName>
    </alternativeName>
</protein>
<dbReference type="CDD" id="cd00808">
    <property type="entry name" value="GluRS_core"/>
    <property type="match status" value="1"/>
</dbReference>
<dbReference type="InterPro" id="IPR020751">
    <property type="entry name" value="aa-tRNA-synth_I_codon-bd_sub2"/>
</dbReference>
<evidence type="ECO:0000313" key="14">
    <source>
        <dbReference type="Proteomes" id="UP001295684"/>
    </source>
</evidence>
<dbReference type="EMBL" id="CAMPGE010003051">
    <property type="protein sequence ID" value="CAI2361875.1"/>
    <property type="molecule type" value="Genomic_DNA"/>
</dbReference>
<dbReference type="Proteomes" id="UP001295684">
    <property type="component" value="Unassembled WGS sequence"/>
</dbReference>
<evidence type="ECO:0000256" key="10">
    <source>
        <dbReference type="RuleBase" id="RU363037"/>
    </source>
</evidence>
<dbReference type="Gene3D" id="3.40.50.620">
    <property type="entry name" value="HUPs"/>
    <property type="match status" value="1"/>
</dbReference>
<dbReference type="AlphaFoldDB" id="A0AAD1X901"/>
<dbReference type="GO" id="GO:0005524">
    <property type="term" value="F:ATP binding"/>
    <property type="evidence" value="ECO:0007669"/>
    <property type="project" value="UniProtKB-KW"/>
</dbReference>
<keyword evidence="5 10" id="KW-0547">Nucleotide-binding</keyword>
<dbReference type="EC" id="6.1.1.17" evidence="3"/>
<evidence type="ECO:0000256" key="7">
    <source>
        <dbReference type="ARBA" id="ARBA00022917"/>
    </source>
</evidence>
<dbReference type="InterPro" id="IPR033910">
    <property type="entry name" value="GluRS_core"/>
</dbReference>
<dbReference type="GO" id="GO:0008270">
    <property type="term" value="F:zinc ion binding"/>
    <property type="evidence" value="ECO:0007669"/>
    <property type="project" value="InterPro"/>
</dbReference>
<keyword evidence="8 10" id="KW-0030">Aminoacyl-tRNA synthetase</keyword>
<evidence type="ECO:0000256" key="1">
    <source>
        <dbReference type="ARBA" id="ARBA00004173"/>
    </source>
</evidence>
<dbReference type="InterPro" id="IPR004527">
    <property type="entry name" value="Glu-tRNA-ligase_bac/mito"/>
</dbReference>
<dbReference type="InterPro" id="IPR014729">
    <property type="entry name" value="Rossmann-like_a/b/a_fold"/>
</dbReference>
<dbReference type="PROSITE" id="PS00178">
    <property type="entry name" value="AA_TRNA_LIGASE_I"/>
    <property type="match status" value="1"/>
</dbReference>
<dbReference type="InterPro" id="IPR000924">
    <property type="entry name" value="Glu/Gln-tRNA-synth"/>
</dbReference>
<sequence length="615" mass="70891">MFRNRIGIQLGKSLKVVSPLSPFSNQSFATQSVFRRQLRVDRTFRARNLGLGTKKSIDVMTTKELISQAKSATALYQYALDMEGEEEYKPTRVRYAPSPTGEMHIGGLRTALFNYLFAKNNNGTFILRIEDTDKNREVEGADQRIVDVLKWAGLTWDEGVGATKNDLKEGGTGPFGPYYQSQRLQTYKKWVNTLVENKQAYYCFCTAERLKGLRKLQQRSKGGHTKYDRHCLGLTEEEVQQKIDAGEPYTIRMLVPEGTTSFNDMIHGQVTMNNRQLDDQILLKSDGFPTYHLANIVDDYLMGISHVIRGEEWLPSTPKHILLYNMLDIEPPVYAHIPLLVNNNGAKLSKRHGDISVDSFKEKGYLPQALINGLALLGWNPPSHDDPNILYSNLKVFEESEILTMEDLEAYFSLLKIGKSPCKFDIDKFKFFNSHHIRKSYIYYNSDERKESSVRFRNLLLKILPEELHSAIRQYTYKPMAKIMDMMIPRIQFYSDLKKHTYYFQKPDFDSEIAQKFYKKVMSQPEKSKVILEDLHSGLSELDSDFKREDVAKVCSVYLYEQNQKGNFLKNKEVFFLLRYVVTGNYVGAPIGDTCEVIGKQATLDRIQDMIVRLE</sequence>
<dbReference type="PANTHER" id="PTHR43311">
    <property type="entry name" value="GLUTAMATE--TRNA LIGASE"/>
    <property type="match status" value="1"/>
</dbReference>
<dbReference type="InterPro" id="IPR049940">
    <property type="entry name" value="GluQ/Sye"/>
</dbReference>
<dbReference type="InterPro" id="IPR001412">
    <property type="entry name" value="aa-tRNA-synth_I_CS"/>
</dbReference>
<keyword evidence="6 10" id="KW-0067">ATP-binding</keyword>
<comment type="similarity">
    <text evidence="2">Belongs to the class-I aminoacyl-tRNA synthetase family. Glutamate--tRNA ligase type 1 subfamily.</text>
</comment>
<keyword evidence="14" id="KW-1185">Reference proteome</keyword>
<dbReference type="GO" id="GO:0005739">
    <property type="term" value="C:mitochondrion"/>
    <property type="evidence" value="ECO:0007669"/>
    <property type="project" value="UniProtKB-SubCell"/>
</dbReference>
<feature type="domain" description="Glutamyl/glutaminyl-tRNA synthetase class Ib catalytic" evidence="11">
    <location>
        <begin position="92"/>
        <end position="429"/>
    </location>
</feature>
<dbReference type="GO" id="GO:0000049">
    <property type="term" value="F:tRNA binding"/>
    <property type="evidence" value="ECO:0007669"/>
    <property type="project" value="InterPro"/>
</dbReference>
<evidence type="ECO:0000313" key="13">
    <source>
        <dbReference type="EMBL" id="CAI2361875.1"/>
    </source>
</evidence>
<dbReference type="Gene3D" id="1.10.10.350">
    <property type="match status" value="1"/>
</dbReference>
<evidence type="ECO:0000256" key="6">
    <source>
        <dbReference type="ARBA" id="ARBA00022840"/>
    </source>
</evidence>
<keyword evidence="4 10" id="KW-0436">Ligase</keyword>
<evidence type="ECO:0000256" key="8">
    <source>
        <dbReference type="ARBA" id="ARBA00023146"/>
    </source>
</evidence>
<evidence type="ECO:0000259" key="12">
    <source>
        <dbReference type="Pfam" id="PF19269"/>
    </source>
</evidence>
<gene>
    <name evidence="13" type="ORF">ECRASSUSDP1_LOCUS3189</name>
</gene>
<organism evidence="13 14">
    <name type="scientific">Euplotes crassus</name>
    <dbReference type="NCBI Taxonomy" id="5936"/>
    <lineage>
        <taxon>Eukaryota</taxon>
        <taxon>Sar</taxon>
        <taxon>Alveolata</taxon>
        <taxon>Ciliophora</taxon>
        <taxon>Intramacronucleata</taxon>
        <taxon>Spirotrichea</taxon>
        <taxon>Hypotrichia</taxon>
        <taxon>Euplotida</taxon>
        <taxon>Euplotidae</taxon>
        <taxon>Moneuplotes</taxon>
    </lineage>
</organism>
<evidence type="ECO:0000256" key="4">
    <source>
        <dbReference type="ARBA" id="ARBA00022598"/>
    </source>
</evidence>
<dbReference type="InterPro" id="IPR020058">
    <property type="entry name" value="Glu/Gln-tRNA-synth_Ib_cat-dom"/>
</dbReference>
<dbReference type="FunFam" id="3.40.50.620:FF:000045">
    <property type="entry name" value="Glutamate--tRNA ligase, mitochondrial"/>
    <property type="match status" value="1"/>
</dbReference>
<dbReference type="SUPFAM" id="SSF52374">
    <property type="entry name" value="Nucleotidylyl transferase"/>
    <property type="match status" value="1"/>
</dbReference>
<evidence type="ECO:0000259" key="11">
    <source>
        <dbReference type="Pfam" id="PF00749"/>
    </source>
</evidence>
<dbReference type="NCBIfam" id="TIGR00464">
    <property type="entry name" value="gltX_bact"/>
    <property type="match status" value="1"/>
</dbReference>
<dbReference type="InterPro" id="IPR045462">
    <property type="entry name" value="aa-tRNA-synth_I_cd-bd"/>
</dbReference>
<name>A0AAD1X901_EUPCR</name>
<comment type="subcellular location">
    <subcellularLocation>
        <location evidence="1">Mitochondrion</location>
    </subcellularLocation>
</comment>
<dbReference type="GO" id="GO:0004818">
    <property type="term" value="F:glutamate-tRNA ligase activity"/>
    <property type="evidence" value="ECO:0007669"/>
    <property type="project" value="UniProtKB-EC"/>
</dbReference>
<reference evidence="13" key="1">
    <citation type="submission" date="2023-07" db="EMBL/GenBank/DDBJ databases">
        <authorList>
            <consortium name="AG Swart"/>
            <person name="Singh M."/>
            <person name="Singh A."/>
            <person name="Seah K."/>
            <person name="Emmerich C."/>
        </authorList>
    </citation>
    <scope>NUCLEOTIDE SEQUENCE</scope>
    <source>
        <strain evidence="13">DP1</strain>
    </source>
</reference>
<feature type="domain" description="Aminoacyl-tRNA synthetase class I anticodon-binding" evidence="12">
    <location>
        <begin position="470"/>
        <end position="611"/>
    </location>
</feature>
<accession>A0AAD1X901</accession>
<evidence type="ECO:0000256" key="2">
    <source>
        <dbReference type="ARBA" id="ARBA00007894"/>
    </source>
</evidence>
<keyword evidence="7 10" id="KW-0648">Protein biosynthesis</keyword>